<keyword evidence="4" id="KW-0808">Transferase</keyword>
<keyword evidence="6 10" id="KW-0418">Kinase</keyword>
<evidence type="ECO:0000256" key="1">
    <source>
        <dbReference type="ARBA" id="ARBA00000085"/>
    </source>
</evidence>
<dbReference type="Gene3D" id="1.10.287.130">
    <property type="match status" value="1"/>
</dbReference>
<dbReference type="AlphaFoldDB" id="A0A931J4T4"/>
<dbReference type="Pfam" id="PF02518">
    <property type="entry name" value="HATPase_c"/>
    <property type="match status" value="1"/>
</dbReference>
<evidence type="ECO:0000256" key="4">
    <source>
        <dbReference type="ARBA" id="ARBA00022679"/>
    </source>
</evidence>
<gene>
    <name evidence="10" type="ORF">I7X39_04515</name>
</gene>
<evidence type="ECO:0000313" key="11">
    <source>
        <dbReference type="Proteomes" id="UP000613266"/>
    </source>
</evidence>
<dbReference type="SMART" id="SM00387">
    <property type="entry name" value="HATPase_c"/>
    <property type="match status" value="1"/>
</dbReference>
<evidence type="ECO:0000259" key="9">
    <source>
        <dbReference type="PROSITE" id="PS50109"/>
    </source>
</evidence>
<dbReference type="Gene3D" id="3.30.565.10">
    <property type="entry name" value="Histidine kinase-like ATPase, C-terminal domain"/>
    <property type="match status" value="1"/>
</dbReference>
<dbReference type="EMBL" id="JAEDAK010000002">
    <property type="protein sequence ID" value="MBH9576165.1"/>
    <property type="molecule type" value="Genomic_DNA"/>
</dbReference>
<feature type="transmembrane region" description="Helical" evidence="8">
    <location>
        <begin position="145"/>
        <end position="166"/>
    </location>
</feature>
<sequence length="426" mass="45570">MSITRLPGIVQRLRRTLGLGVLAWALGMAAAAALAVHEEVDELMDDTLRASAEGLAPLLRELPDAGPALPASAGGGERFAWLLEDEHGRVLRCSSGVDKSLAEAAPHAGFSQLPRWRVYGQALDDHHWLVVAQTRAERREARTEVVWMVVLASLAVGLMGLPLLAWRLRQELLPLARLSERLQGWADQARSASPRALSQALGEPERRELASIHAALQAYGERLAERLEFEAAFAPQAAHLLRTPLAGMDAQLAVALKEAPPEALPRLQRLRAATTRLQHLVLALLRLFRSEAPLQRQALDAQALAEQLPAPGVELRPGPALPLNADPELLAAALLNLFDNAQRHGARSVWLEAAGAQHLRICDDGAGMPASERAALAATLASASAETGARGLGLRLAALIARAHGGTLQLPETDSGFIVELDLGHG</sequence>
<organism evidence="10 11">
    <name type="scientific">Inhella proteolytica</name>
    <dbReference type="NCBI Taxonomy" id="2795029"/>
    <lineage>
        <taxon>Bacteria</taxon>
        <taxon>Pseudomonadati</taxon>
        <taxon>Pseudomonadota</taxon>
        <taxon>Betaproteobacteria</taxon>
        <taxon>Burkholderiales</taxon>
        <taxon>Sphaerotilaceae</taxon>
        <taxon>Inhella</taxon>
    </lineage>
</organism>
<keyword evidence="11" id="KW-1185">Reference proteome</keyword>
<dbReference type="SUPFAM" id="SSF55874">
    <property type="entry name" value="ATPase domain of HSP90 chaperone/DNA topoisomerase II/histidine kinase"/>
    <property type="match status" value="1"/>
</dbReference>
<dbReference type="PANTHER" id="PTHR45436:SF5">
    <property type="entry name" value="SENSOR HISTIDINE KINASE TRCS"/>
    <property type="match status" value="1"/>
</dbReference>
<proteinExistence type="predicted"/>
<evidence type="ECO:0000256" key="3">
    <source>
        <dbReference type="ARBA" id="ARBA00022553"/>
    </source>
</evidence>
<protein>
    <recommendedName>
        <fullName evidence="2">histidine kinase</fullName>
        <ecNumber evidence="2">2.7.13.3</ecNumber>
    </recommendedName>
</protein>
<reference evidence="10" key="1">
    <citation type="submission" date="2020-12" db="EMBL/GenBank/DDBJ databases">
        <title>The genome sequence of Inhella sp. 1Y17.</title>
        <authorList>
            <person name="Liu Y."/>
        </authorList>
    </citation>
    <scope>NUCLEOTIDE SEQUENCE</scope>
    <source>
        <strain evidence="10">1Y17</strain>
    </source>
</reference>
<dbReference type="GO" id="GO:0000155">
    <property type="term" value="F:phosphorelay sensor kinase activity"/>
    <property type="evidence" value="ECO:0007669"/>
    <property type="project" value="InterPro"/>
</dbReference>
<dbReference type="EC" id="2.7.13.3" evidence="2"/>
<evidence type="ECO:0000256" key="5">
    <source>
        <dbReference type="ARBA" id="ARBA00022692"/>
    </source>
</evidence>
<dbReference type="CDD" id="cd00082">
    <property type="entry name" value="HisKA"/>
    <property type="match status" value="1"/>
</dbReference>
<keyword evidence="7 8" id="KW-1133">Transmembrane helix</keyword>
<evidence type="ECO:0000256" key="2">
    <source>
        <dbReference type="ARBA" id="ARBA00012438"/>
    </source>
</evidence>
<dbReference type="InterPro" id="IPR005467">
    <property type="entry name" value="His_kinase_dom"/>
</dbReference>
<feature type="domain" description="Histidine kinase" evidence="9">
    <location>
        <begin position="236"/>
        <end position="426"/>
    </location>
</feature>
<comment type="catalytic activity">
    <reaction evidence="1">
        <text>ATP + protein L-histidine = ADP + protein N-phospho-L-histidine.</text>
        <dbReference type="EC" id="2.7.13.3"/>
    </reaction>
</comment>
<evidence type="ECO:0000256" key="6">
    <source>
        <dbReference type="ARBA" id="ARBA00022777"/>
    </source>
</evidence>
<dbReference type="InterPro" id="IPR036890">
    <property type="entry name" value="HATPase_C_sf"/>
</dbReference>
<dbReference type="RefSeq" id="WP_198109770.1">
    <property type="nucleotide sequence ID" value="NZ_JAEDAK010000002.1"/>
</dbReference>
<keyword evidence="3" id="KW-0597">Phosphoprotein</keyword>
<dbReference type="PANTHER" id="PTHR45436">
    <property type="entry name" value="SENSOR HISTIDINE KINASE YKOH"/>
    <property type="match status" value="1"/>
</dbReference>
<dbReference type="InterPro" id="IPR003594">
    <property type="entry name" value="HATPase_dom"/>
</dbReference>
<name>A0A931J4T4_9BURK</name>
<dbReference type="InterPro" id="IPR050428">
    <property type="entry name" value="TCS_sensor_his_kinase"/>
</dbReference>
<evidence type="ECO:0000313" key="10">
    <source>
        <dbReference type="EMBL" id="MBH9576165.1"/>
    </source>
</evidence>
<keyword evidence="8" id="KW-0472">Membrane</keyword>
<comment type="caution">
    <text evidence="10">The sequence shown here is derived from an EMBL/GenBank/DDBJ whole genome shotgun (WGS) entry which is preliminary data.</text>
</comment>
<dbReference type="PROSITE" id="PS50109">
    <property type="entry name" value="HIS_KIN"/>
    <property type="match status" value="1"/>
</dbReference>
<keyword evidence="5 8" id="KW-0812">Transmembrane</keyword>
<dbReference type="InterPro" id="IPR036097">
    <property type="entry name" value="HisK_dim/P_sf"/>
</dbReference>
<dbReference type="SMART" id="SM00388">
    <property type="entry name" value="HisKA"/>
    <property type="match status" value="1"/>
</dbReference>
<dbReference type="SUPFAM" id="SSF47384">
    <property type="entry name" value="Homodimeric domain of signal transducing histidine kinase"/>
    <property type="match status" value="1"/>
</dbReference>
<evidence type="ECO:0000256" key="7">
    <source>
        <dbReference type="ARBA" id="ARBA00022989"/>
    </source>
</evidence>
<evidence type="ECO:0000256" key="8">
    <source>
        <dbReference type="SAM" id="Phobius"/>
    </source>
</evidence>
<dbReference type="InterPro" id="IPR003661">
    <property type="entry name" value="HisK_dim/P_dom"/>
</dbReference>
<dbReference type="Proteomes" id="UP000613266">
    <property type="component" value="Unassembled WGS sequence"/>
</dbReference>
<accession>A0A931J4T4</accession>